<protein>
    <submittedName>
        <fullName evidence="7">AhpC/TSA family protein</fullName>
    </submittedName>
</protein>
<dbReference type="InterPro" id="IPR050553">
    <property type="entry name" value="Thioredoxin_ResA/DsbE_sf"/>
</dbReference>
<dbReference type="InterPro" id="IPR036249">
    <property type="entry name" value="Thioredoxin-like_sf"/>
</dbReference>
<evidence type="ECO:0000259" key="6">
    <source>
        <dbReference type="PROSITE" id="PS51352"/>
    </source>
</evidence>
<dbReference type="PANTHER" id="PTHR42852:SF13">
    <property type="entry name" value="PROTEIN DIPZ"/>
    <property type="match status" value="1"/>
</dbReference>
<evidence type="ECO:0000256" key="2">
    <source>
        <dbReference type="ARBA" id="ARBA00022559"/>
    </source>
</evidence>
<keyword evidence="8" id="KW-1185">Reference proteome</keyword>
<dbReference type="PROSITE" id="PS51352">
    <property type="entry name" value="THIOREDOXIN_2"/>
    <property type="match status" value="1"/>
</dbReference>
<organism evidence="7 8">
    <name type="scientific">Chitinophaga varians</name>
    <dbReference type="NCBI Taxonomy" id="2202339"/>
    <lineage>
        <taxon>Bacteria</taxon>
        <taxon>Pseudomonadati</taxon>
        <taxon>Bacteroidota</taxon>
        <taxon>Chitinophagia</taxon>
        <taxon>Chitinophagales</taxon>
        <taxon>Chitinophagaceae</taxon>
        <taxon>Chitinophaga</taxon>
    </lineage>
</organism>
<dbReference type="EMBL" id="JABAIA010000004">
    <property type="protein sequence ID" value="NLR68672.1"/>
    <property type="molecule type" value="Genomic_DNA"/>
</dbReference>
<evidence type="ECO:0000313" key="7">
    <source>
        <dbReference type="EMBL" id="NLR68672.1"/>
    </source>
</evidence>
<feature type="domain" description="Thioredoxin" evidence="6">
    <location>
        <begin position="248"/>
        <end position="401"/>
    </location>
</feature>
<sequence>MKNNWVLFSLLLPALQAGAQNKQAFTLKGDIKGLPDRYIYLSYPEGAAVYKTDSVITHSGKFTFTGTVEQPVQARLYTDKQKAMYGEGDAASFFIEPVPMQLKSATGKLKDARLTGSKVQLEQDELEAMRAPVMKQLSPLSAAYRKLNNEYIAGMRAKKIDAALKPLKDKMDKLKDQMEPHYEAMEKIDKAFIDKYPNSYVSAQLLRFRVSGIPLAEGEAYYARMSPEMQQSADGREIKKELEGLRAGSPGSVAHVFTKTDIDGQTLNLADFKGKYVMLDFWASWCGPCRKGNPHLKELYGKYKDKGFEIIGISDDDSNHAAWKKAVEQDGIGIWRHVLRGLDWEKRKKNLPNPEDVSDDYGIHSLPTKILIDPQGMIIGRYGGGGEDDDAMNKKLKELFGA</sequence>
<gene>
    <name evidence="7" type="ORF">HGH92_30495</name>
</gene>
<dbReference type="InterPro" id="IPR000889">
    <property type="entry name" value="Glutathione_peroxidase"/>
</dbReference>
<dbReference type="Pfam" id="PF00578">
    <property type="entry name" value="AhpC-TSA"/>
    <property type="match status" value="1"/>
</dbReference>
<accession>A0A847RZW2</accession>
<dbReference type="InterPro" id="IPR025380">
    <property type="entry name" value="DUF4369"/>
</dbReference>
<keyword evidence="5" id="KW-0732">Signal</keyword>
<dbReference type="RefSeq" id="WP_168874632.1">
    <property type="nucleotide sequence ID" value="NZ_JABAIA010000004.1"/>
</dbReference>
<dbReference type="Proteomes" id="UP000570474">
    <property type="component" value="Unassembled WGS sequence"/>
</dbReference>
<feature type="signal peptide" evidence="5">
    <location>
        <begin position="1"/>
        <end position="19"/>
    </location>
</feature>
<dbReference type="GO" id="GO:0006979">
    <property type="term" value="P:response to oxidative stress"/>
    <property type="evidence" value="ECO:0007669"/>
    <property type="project" value="InterPro"/>
</dbReference>
<dbReference type="Gene3D" id="3.40.30.10">
    <property type="entry name" value="Glutaredoxin"/>
    <property type="match status" value="1"/>
</dbReference>
<dbReference type="PROSITE" id="PS51355">
    <property type="entry name" value="GLUTATHIONE_PEROXID_3"/>
    <property type="match status" value="1"/>
</dbReference>
<dbReference type="SUPFAM" id="SSF52833">
    <property type="entry name" value="Thioredoxin-like"/>
    <property type="match status" value="1"/>
</dbReference>
<proteinExistence type="inferred from homology"/>
<evidence type="ECO:0000256" key="3">
    <source>
        <dbReference type="ARBA" id="ARBA00023002"/>
    </source>
</evidence>
<name>A0A847RZW2_9BACT</name>
<keyword evidence="4" id="KW-0676">Redox-active center</keyword>
<dbReference type="InterPro" id="IPR017937">
    <property type="entry name" value="Thioredoxin_CS"/>
</dbReference>
<keyword evidence="2" id="KW-0575">Peroxidase</keyword>
<evidence type="ECO:0000256" key="4">
    <source>
        <dbReference type="ARBA" id="ARBA00023284"/>
    </source>
</evidence>
<dbReference type="PROSITE" id="PS00194">
    <property type="entry name" value="THIOREDOXIN_1"/>
    <property type="match status" value="1"/>
</dbReference>
<keyword evidence="3" id="KW-0560">Oxidoreductase</keyword>
<dbReference type="InterPro" id="IPR000866">
    <property type="entry name" value="AhpC/TSA"/>
</dbReference>
<dbReference type="Pfam" id="PF14289">
    <property type="entry name" value="DUF4369"/>
    <property type="match status" value="1"/>
</dbReference>
<dbReference type="AlphaFoldDB" id="A0A847RZW2"/>
<dbReference type="InterPro" id="IPR013766">
    <property type="entry name" value="Thioredoxin_domain"/>
</dbReference>
<comment type="caution">
    <text evidence="7">The sequence shown here is derived from an EMBL/GenBank/DDBJ whole genome shotgun (WGS) entry which is preliminary data.</text>
</comment>
<dbReference type="CDD" id="cd02966">
    <property type="entry name" value="TlpA_like_family"/>
    <property type="match status" value="1"/>
</dbReference>
<evidence type="ECO:0000256" key="5">
    <source>
        <dbReference type="SAM" id="SignalP"/>
    </source>
</evidence>
<feature type="chain" id="PRO_5032817885" evidence="5">
    <location>
        <begin position="20"/>
        <end position="402"/>
    </location>
</feature>
<reference evidence="7 8" key="1">
    <citation type="submission" date="2020-04" db="EMBL/GenBank/DDBJ databases">
        <authorList>
            <person name="Yin C."/>
        </authorList>
    </citation>
    <scope>NUCLEOTIDE SEQUENCE [LARGE SCALE GENOMIC DNA]</scope>
    <source>
        <strain evidence="7 8">Ae27</strain>
    </source>
</reference>
<comment type="similarity">
    <text evidence="1">Belongs to the glutathione peroxidase family.</text>
</comment>
<evidence type="ECO:0000256" key="1">
    <source>
        <dbReference type="ARBA" id="ARBA00006926"/>
    </source>
</evidence>
<evidence type="ECO:0000313" key="8">
    <source>
        <dbReference type="Proteomes" id="UP000570474"/>
    </source>
</evidence>
<dbReference type="GO" id="GO:0004601">
    <property type="term" value="F:peroxidase activity"/>
    <property type="evidence" value="ECO:0007669"/>
    <property type="project" value="UniProtKB-KW"/>
</dbReference>
<dbReference type="PANTHER" id="PTHR42852">
    <property type="entry name" value="THIOL:DISULFIDE INTERCHANGE PROTEIN DSBE"/>
    <property type="match status" value="1"/>
</dbReference>